<dbReference type="AlphaFoldDB" id="A0A414P0J9"/>
<comment type="caution">
    <text evidence="1">The sequence shown here is derived from an EMBL/GenBank/DDBJ whole genome shotgun (WGS) entry which is preliminary data.</text>
</comment>
<name>A0A414P0J9_9FIRM</name>
<evidence type="ECO:0000313" key="1">
    <source>
        <dbReference type="EMBL" id="RHF54157.1"/>
    </source>
</evidence>
<dbReference type="EMBL" id="QRHG01000095">
    <property type="protein sequence ID" value="RHF54157.1"/>
    <property type="molecule type" value="Genomic_DNA"/>
</dbReference>
<organism evidence="1 2">
    <name type="scientific">[Ruminococcus] lactaris</name>
    <dbReference type="NCBI Taxonomy" id="46228"/>
    <lineage>
        <taxon>Bacteria</taxon>
        <taxon>Bacillati</taxon>
        <taxon>Bacillota</taxon>
        <taxon>Clostridia</taxon>
        <taxon>Lachnospirales</taxon>
        <taxon>Lachnospiraceae</taxon>
        <taxon>Mediterraneibacter</taxon>
    </lineage>
</organism>
<protein>
    <submittedName>
        <fullName evidence="1">Uncharacterized protein</fullName>
    </submittedName>
</protein>
<sequence>MENQFIRHEPCFERILFVLTLDRKKMKERILIGEEQQIRFRLNGSQNAEVLCDMTRPLGTFLINFERDTDRDWNLYGLSPLRQALHSNRWKQPELEQAASEF</sequence>
<reference evidence="1 2" key="1">
    <citation type="submission" date="2018-08" db="EMBL/GenBank/DDBJ databases">
        <title>A genome reference for cultivated species of the human gut microbiota.</title>
        <authorList>
            <person name="Zou Y."/>
            <person name="Xue W."/>
            <person name="Luo G."/>
        </authorList>
    </citation>
    <scope>NUCLEOTIDE SEQUENCE [LARGE SCALE GENOMIC DNA]</scope>
    <source>
        <strain evidence="1 2">AM25-1LB</strain>
    </source>
</reference>
<proteinExistence type="predicted"/>
<dbReference type="Proteomes" id="UP000284902">
    <property type="component" value="Unassembled WGS sequence"/>
</dbReference>
<accession>A0A414P0J9</accession>
<feature type="non-terminal residue" evidence="1">
    <location>
        <position position="102"/>
    </location>
</feature>
<gene>
    <name evidence="1" type="ORF">DW672_14180</name>
</gene>
<evidence type="ECO:0000313" key="2">
    <source>
        <dbReference type="Proteomes" id="UP000284902"/>
    </source>
</evidence>